<dbReference type="GO" id="GO:0005829">
    <property type="term" value="C:cytosol"/>
    <property type="evidence" value="ECO:0007669"/>
    <property type="project" value="TreeGrafter"/>
</dbReference>
<gene>
    <name evidence="10" type="ORF">N780_02480</name>
</gene>
<dbReference type="AlphaFoldDB" id="A0A0A2VB37"/>
<dbReference type="InterPro" id="IPR053712">
    <property type="entry name" value="Bac_CellDiv_Activator"/>
</dbReference>
<comment type="subcellular location">
    <subcellularLocation>
        <location evidence="1">Cytoplasm</location>
    </subcellularLocation>
</comment>
<dbReference type="RefSeq" id="WP_036784522.1">
    <property type="nucleotide sequence ID" value="NZ_AVBG01000009.1"/>
</dbReference>
<dbReference type="GO" id="GO:0000917">
    <property type="term" value="P:division septum assembly"/>
    <property type="evidence" value="ECO:0007669"/>
    <property type="project" value="UniProtKB-KW"/>
</dbReference>
<comment type="function">
    <text evidence="7">Activator of cell division through the inhibition of FtsZ GTPase activity, therefore promoting FtsZ assembly into bundles of protofilaments necessary for the formation of the division Z ring. It is recruited early at mid-cell but it is not essential for cell division.</text>
</comment>
<sequence length="91" mass="10588">MSNSDKRRTTVDIHNRTYKIVGEEPSHHIRMVASLVDQKMKEIQETNPKLDTAQLAVLTAVNTMNDYLKLKEDYTSIVESKRKEEDRSDHD</sequence>
<evidence type="ECO:0000256" key="9">
    <source>
        <dbReference type="ARBA" id="ARBA00033158"/>
    </source>
</evidence>
<dbReference type="Proteomes" id="UP000030153">
    <property type="component" value="Unassembled WGS sequence"/>
</dbReference>
<dbReference type="Gene3D" id="6.10.250.790">
    <property type="match status" value="1"/>
</dbReference>
<dbReference type="InterPro" id="IPR036192">
    <property type="entry name" value="Cell_div_ZapA-like_sf"/>
</dbReference>
<dbReference type="GO" id="GO:0043093">
    <property type="term" value="P:FtsZ-dependent cytokinesis"/>
    <property type="evidence" value="ECO:0007669"/>
    <property type="project" value="TreeGrafter"/>
</dbReference>
<evidence type="ECO:0000256" key="4">
    <source>
        <dbReference type="ARBA" id="ARBA00022618"/>
    </source>
</evidence>
<dbReference type="eggNOG" id="COG3027">
    <property type="taxonomic scope" value="Bacteria"/>
</dbReference>
<reference evidence="10 11" key="1">
    <citation type="submission" date="2013-08" db="EMBL/GenBank/DDBJ databases">
        <title>Genome of Pontibacillus chungwhensis.</title>
        <authorList>
            <person name="Wang Q."/>
            <person name="Wang G."/>
        </authorList>
    </citation>
    <scope>NUCLEOTIDE SEQUENCE [LARGE SCALE GENOMIC DNA]</scope>
    <source>
        <strain evidence="10 11">BH030062</strain>
    </source>
</reference>
<dbReference type="EMBL" id="AVBG01000009">
    <property type="protein sequence ID" value="KGP90870.1"/>
    <property type="molecule type" value="Genomic_DNA"/>
</dbReference>
<dbReference type="PANTHER" id="PTHR34981:SF1">
    <property type="entry name" value="CELL DIVISION PROTEIN ZAPA"/>
    <property type="match status" value="1"/>
</dbReference>
<evidence type="ECO:0000256" key="1">
    <source>
        <dbReference type="ARBA" id="ARBA00004496"/>
    </source>
</evidence>
<organism evidence="10 11">
    <name type="scientific">Pontibacillus chungwhensis BH030062</name>
    <dbReference type="NCBI Taxonomy" id="1385513"/>
    <lineage>
        <taxon>Bacteria</taxon>
        <taxon>Bacillati</taxon>
        <taxon>Bacillota</taxon>
        <taxon>Bacilli</taxon>
        <taxon>Bacillales</taxon>
        <taxon>Bacillaceae</taxon>
        <taxon>Pontibacillus</taxon>
    </lineage>
</organism>
<dbReference type="GO" id="GO:0000921">
    <property type="term" value="P:septin ring assembly"/>
    <property type="evidence" value="ECO:0007669"/>
    <property type="project" value="TreeGrafter"/>
</dbReference>
<protein>
    <recommendedName>
        <fullName evidence="2">Cell division protein ZapA</fullName>
    </recommendedName>
    <alternativeName>
        <fullName evidence="9">Z ring-associated protein ZapA</fullName>
    </alternativeName>
</protein>
<keyword evidence="11" id="KW-1185">Reference proteome</keyword>
<evidence type="ECO:0000256" key="7">
    <source>
        <dbReference type="ARBA" id="ARBA00024910"/>
    </source>
</evidence>
<dbReference type="GO" id="GO:0032153">
    <property type="term" value="C:cell division site"/>
    <property type="evidence" value="ECO:0007669"/>
    <property type="project" value="TreeGrafter"/>
</dbReference>
<comment type="subunit">
    <text evidence="8">Homodimer. Interacts with FtsZ.</text>
</comment>
<keyword evidence="4 10" id="KW-0132">Cell division</keyword>
<keyword evidence="5" id="KW-0717">Septation</keyword>
<accession>A0A0A2VB37</accession>
<dbReference type="Pfam" id="PF05164">
    <property type="entry name" value="ZapA"/>
    <property type="match status" value="1"/>
</dbReference>
<name>A0A0A2VB37_9BACI</name>
<evidence type="ECO:0000313" key="10">
    <source>
        <dbReference type="EMBL" id="KGP90870.1"/>
    </source>
</evidence>
<dbReference type="SUPFAM" id="SSF102829">
    <property type="entry name" value="Cell division protein ZapA-like"/>
    <property type="match status" value="1"/>
</dbReference>
<comment type="caution">
    <text evidence="10">The sequence shown here is derived from an EMBL/GenBank/DDBJ whole genome shotgun (WGS) entry which is preliminary data.</text>
</comment>
<dbReference type="OrthoDB" id="9808604at2"/>
<keyword evidence="3" id="KW-0963">Cytoplasm</keyword>
<dbReference type="GO" id="GO:0030428">
    <property type="term" value="C:cell septum"/>
    <property type="evidence" value="ECO:0007669"/>
    <property type="project" value="TreeGrafter"/>
</dbReference>
<evidence type="ECO:0000256" key="8">
    <source>
        <dbReference type="ARBA" id="ARBA00026068"/>
    </source>
</evidence>
<evidence type="ECO:0000256" key="3">
    <source>
        <dbReference type="ARBA" id="ARBA00022490"/>
    </source>
</evidence>
<evidence type="ECO:0000313" key="11">
    <source>
        <dbReference type="Proteomes" id="UP000030153"/>
    </source>
</evidence>
<dbReference type="STRING" id="1385513.N780_02480"/>
<dbReference type="NCBIfam" id="NF010724">
    <property type="entry name" value="PRK14126.1"/>
    <property type="match status" value="1"/>
</dbReference>
<keyword evidence="6" id="KW-0131">Cell cycle</keyword>
<evidence type="ECO:0000256" key="2">
    <source>
        <dbReference type="ARBA" id="ARBA00015195"/>
    </source>
</evidence>
<evidence type="ECO:0000256" key="6">
    <source>
        <dbReference type="ARBA" id="ARBA00023306"/>
    </source>
</evidence>
<proteinExistence type="predicted"/>
<evidence type="ECO:0000256" key="5">
    <source>
        <dbReference type="ARBA" id="ARBA00023210"/>
    </source>
</evidence>
<dbReference type="InterPro" id="IPR007838">
    <property type="entry name" value="Cell_div_ZapA-like"/>
</dbReference>
<dbReference type="PANTHER" id="PTHR34981">
    <property type="entry name" value="CELL DIVISION PROTEIN ZAPA"/>
    <property type="match status" value="1"/>
</dbReference>